<evidence type="ECO:0000256" key="3">
    <source>
        <dbReference type="ARBA" id="ARBA00022448"/>
    </source>
</evidence>
<keyword evidence="7 8" id="KW-0472">Membrane</keyword>
<dbReference type="GO" id="GO:0005886">
    <property type="term" value="C:plasma membrane"/>
    <property type="evidence" value="ECO:0007669"/>
    <property type="project" value="UniProtKB-SubCell"/>
</dbReference>
<name>A0A6I3IX07_9MICO</name>
<evidence type="ECO:0000256" key="4">
    <source>
        <dbReference type="ARBA" id="ARBA00022475"/>
    </source>
</evidence>
<organism evidence="9 10">
    <name type="scientific">Arsenicicoccus cauae</name>
    <dbReference type="NCBI Taxonomy" id="2663847"/>
    <lineage>
        <taxon>Bacteria</taxon>
        <taxon>Bacillati</taxon>
        <taxon>Actinomycetota</taxon>
        <taxon>Actinomycetes</taxon>
        <taxon>Micrococcales</taxon>
        <taxon>Intrasporangiaceae</taxon>
        <taxon>Arsenicicoccus</taxon>
    </lineage>
</organism>
<evidence type="ECO:0000256" key="6">
    <source>
        <dbReference type="ARBA" id="ARBA00022989"/>
    </source>
</evidence>
<evidence type="ECO:0000256" key="8">
    <source>
        <dbReference type="RuleBase" id="RU363041"/>
    </source>
</evidence>
<dbReference type="PANTHER" id="PTHR30269">
    <property type="entry name" value="TRANSMEMBRANE PROTEIN YFCA"/>
    <property type="match status" value="1"/>
</dbReference>
<dbReference type="RefSeq" id="WP_311966696.1">
    <property type="nucleotide sequence ID" value="NZ_WLVL01000040.1"/>
</dbReference>
<dbReference type="Proteomes" id="UP000431092">
    <property type="component" value="Unassembled WGS sequence"/>
</dbReference>
<comment type="subcellular location">
    <subcellularLocation>
        <location evidence="1 8">Cell membrane</location>
        <topology evidence="1 8">Multi-pass membrane protein</topology>
    </subcellularLocation>
</comment>
<dbReference type="InterPro" id="IPR002781">
    <property type="entry name" value="TM_pro_TauE-like"/>
</dbReference>
<keyword evidence="6 8" id="KW-1133">Transmembrane helix</keyword>
<dbReference type="PANTHER" id="PTHR30269:SF0">
    <property type="entry name" value="MEMBRANE TRANSPORTER PROTEIN YFCA-RELATED"/>
    <property type="match status" value="1"/>
</dbReference>
<feature type="transmembrane region" description="Helical" evidence="8">
    <location>
        <begin position="34"/>
        <end position="57"/>
    </location>
</feature>
<evidence type="ECO:0000256" key="7">
    <source>
        <dbReference type="ARBA" id="ARBA00023136"/>
    </source>
</evidence>
<feature type="transmembrane region" description="Helical" evidence="8">
    <location>
        <begin position="231"/>
        <end position="253"/>
    </location>
</feature>
<evidence type="ECO:0000313" key="9">
    <source>
        <dbReference type="EMBL" id="MTB72999.1"/>
    </source>
</evidence>
<gene>
    <name evidence="9" type="ORF">GGG17_13685</name>
</gene>
<sequence>MSLWEALVIVLAGLGAGTINTVVGSGTLITFPTLLLLGIPPVSANISNSLGLCAAAVTSIPGFRSLMVGMGDLVRRFVPAALVGAVAGAVLLLVLPAEAFRVVVPVLIALALVLVVLGPRISRWTTTHHQEAISPTRMRLAIASVGLTAVYGGYFGAAQGIILVSLLGLLLPHPLPQINAIKNITASLTNFVAALVFIVVARDQMRWDVAALIGLGALGGGWVGARIGTRISASALRVIIVVVGVAAIVKLVAFP</sequence>
<accession>A0A6I3IX07</accession>
<feature type="transmembrane region" description="Helical" evidence="8">
    <location>
        <begin position="77"/>
        <end position="96"/>
    </location>
</feature>
<proteinExistence type="inferred from homology"/>
<evidence type="ECO:0000256" key="1">
    <source>
        <dbReference type="ARBA" id="ARBA00004651"/>
    </source>
</evidence>
<reference evidence="9 10" key="1">
    <citation type="submission" date="2019-11" db="EMBL/GenBank/DDBJ databases">
        <title>Whole genome sequencing identifies a novel species of the genus Arsenicicoccus isolated from human blood.</title>
        <authorList>
            <person name="Jeong J.H."/>
            <person name="Kweon O.J."/>
            <person name="Kim H.R."/>
            <person name="Kim T.-H."/>
            <person name="Ha S.-M."/>
            <person name="Lee M.-K."/>
        </authorList>
    </citation>
    <scope>NUCLEOTIDE SEQUENCE [LARGE SCALE GENOMIC DNA]</scope>
    <source>
        <strain evidence="9 10">MKL-02</strain>
    </source>
</reference>
<feature type="transmembrane region" description="Helical" evidence="8">
    <location>
        <begin position="140"/>
        <end position="168"/>
    </location>
</feature>
<evidence type="ECO:0000256" key="2">
    <source>
        <dbReference type="ARBA" id="ARBA00009142"/>
    </source>
</evidence>
<dbReference type="InterPro" id="IPR052017">
    <property type="entry name" value="TSUP"/>
</dbReference>
<comment type="similarity">
    <text evidence="2 8">Belongs to the 4-toluene sulfonate uptake permease (TSUP) (TC 2.A.102) family.</text>
</comment>
<dbReference type="AlphaFoldDB" id="A0A6I3IX07"/>
<keyword evidence="5 8" id="KW-0812">Transmembrane</keyword>
<keyword evidence="10" id="KW-1185">Reference proteome</keyword>
<evidence type="ECO:0000313" key="10">
    <source>
        <dbReference type="Proteomes" id="UP000431092"/>
    </source>
</evidence>
<feature type="transmembrane region" description="Helical" evidence="8">
    <location>
        <begin position="180"/>
        <end position="200"/>
    </location>
</feature>
<keyword evidence="4 8" id="KW-1003">Cell membrane</keyword>
<comment type="caution">
    <text evidence="9">The sequence shown here is derived from an EMBL/GenBank/DDBJ whole genome shotgun (WGS) entry which is preliminary data.</text>
</comment>
<feature type="transmembrane region" description="Helical" evidence="8">
    <location>
        <begin position="102"/>
        <end position="119"/>
    </location>
</feature>
<feature type="transmembrane region" description="Helical" evidence="8">
    <location>
        <begin position="207"/>
        <end position="225"/>
    </location>
</feature>
<keyword evidence="3" id="KW-0813">Transport</keyword>
<protein>
    <recommendedName>
        <fullName evidence="8">Probable membrane transporter protein</fullName>
    </recommendedName>
</protein>
<dbReference type="EMBL" id="WLVL01000040">
    <property type="protein sequence ID" value="MTB72999.1"/>
    <property type="molecule type" value="Genomic_DNA"/>
</dbReference>
<dbReference type="Pfam" id="PF01925">
    <property type="entry name" value="TauE"/>
    <property type="match status" value="1"/>
</dbReference>
<evidence type="ECO:0000256" key="5">
    <source>
        <dbReference type="ARBA" id="ARBA00022692"/>
    </source>
</evidence>